<dbReference type="AlphaFoldDB" id="A0A0R2G4J6"/>
<keyword evidence="2" id="KW-0255">Endonuclease</keyword>
<dbReference type="Proteomes" id="UP000051296">
    <property type="component" value="Unassembled WGS sequence"/>
</dbReference>
<dbReference type="PATRIC" id="fig|1123500.6.peg.747"/>
<comment type="caution">
    <text evidence="4">The sequence shown here is derived from an EMBL/GenBank/DDBJ whole genome shotgun (WGS) entry which is preliminary data.</text>
</comment>
<dbReference type="STRING" id="1123500.GCA_000420365_00685"/>
<keyword evidence="1" id="KW-0540">Nuclease</keyword>
<accession>A0A0R2G4J6</accession>
<dbReference type="InterPro" id="IPR011335">
    <property type="entry name" value="Restrct_endonuc-II-like"/>
</dbReference>
<dbReference type="InterPro" id="IPR037057">
    <property type="entry name" value="DNA_rep_MutH/T2_RE_sf"/>
</dbReference>
<keyword evidence="3" id="KW-0378">Hydrolase</keyword>
<dbReference type="GO" id="GO:0004519">
    <property type="term" value="F:endonuclease activity"/>
    <property type="evidence" value="ECO:0007669"/>
    <property type="project" value="UniProtKB-KW"/>
</dbReference>
<dbReference type="OrthoDB" id="3188707at2"/>
<organism evidence="4 5">
    <name type="scientific">Weissella halotolerans DSM 20190</name>
    <dbReference type="NCBI Taxonomy" id="1123500"/>
    <lineage>
        <taxon>Bacteria</taxon>
        <taxon>Bacillati</taxon>
        <taxon>Bacillota</taxon>
        <taxon>Bacilli</taxon>
        <taxon>Lactobacillales</taxon>
        <taxon>Lactobacillaceae</taxon>
        <taxon>Weissella</taxon>
    </lineage>
</organism>
<evidence type="ECO:0000313" key="5">
    <source>
        <dbReference type="Proteomes" id="UP000051296"/>
    </source>
</evidence>
<dbReference type="CDD" id="cd22355">
    <property type="entry name" value="Sau3AI_C"/>
    <property type="match status" value="1"/>
</dbReference>
<reference evidence="4 5" key="1">
    <citation type="journal article" date="2015" name="Genome Announc.">
        <title>Expanding the biotechnology potential of lactobacilli through comparative genomics of 213 strains and associated genera.</title>
        <authorList>
            <person name="Sun Z."/>
            <person name="Harris H.M."/>
            <person name="McCann A."/>
            <person name="Guo C."/>
            <person name="Argimon S."/>
            <person name="Zhang W."/>
            <person name="Yang X."/>
            <person name="Jeffery I.B."/>
            <person name="Cooney J.C."/>
            <person name="Kagawa T.F."/>
            <person name="Liu W."/>
            <person name="Song Y."/>
            <person name="Salvetti E."/>
            <person name="Wrobel A."/>
            <person name="Rasinkangas P."/>
            <person name="Parkhill J."/>
            <person name="Rea M.C."/>
            <person name="O'Sullivan O."/>
            <person name="Ritari J."/>
            <person name="Douillard F.P."/>
            <person name="Paul Ross R."/>
            <person name="Yang R."/>
            <person name="Briner A.E."/>
            <person name="Felis G.E."/>
            <person name="de Vos W.M."/>
            <person name="Barrangou R."/>
            <person name="Klaenhammer T.R."/>
            <person name="Caufield P.W."/>
            <person name="Cui Y."/>
            <person name="Zhang H."/>
            <person name="O'Toole P.W."/>
        </authorList>
    </citation>
    <scope>NUCLEOTIDE SEQUENCE [LARGE SCALE GENOMIC DNA]</scope>
    <source>
        <strain evidence="4 5">DSM 20190</strain>
    </source>
</reference>
<dbReference type="eggNOG" id="COG3066">
    <property type="taxonomic scope" value="Bacteria"/>
</dbReference>
<name>A0A0R2G4J6_9LACO</name>
<proteinExistence type="predicted"/>
<dbReference type="GO" id="GO:0016787">
    <property type="term" value="F:hydrolase activity"/>
    <property type="evidence" value="ECO:0007669"/>
    <property type="project" value="UniProtKB-KW"/>
</dbReference>
<evidence type="ECO:0000256" key="3">
    <source>
        <dbReference type="ARBA" id="ARBA00022801"/>
    </source>
</evidence>
<dbReference type="RefSeq" id="WP_022791462.1">
    <property type="nucleotide sequence ID" value="NZ_ATUU01000002.1"/>
</dbReference>
<dbReference type="GO" id="GO:0003677">
    <property type="term" value="F:DNA binding"/>
    <property type="evidence" value="ECO:0007669"/>
    <property type="project" value="InterPro"/>
</dbReference>
<dbReference type="Gene3D" id="3.40.600.10">
    <property type="entry name" value="DNA mismatch repair MutH/Restriction endonuclease, type II"/>
    <property type="match status" value="1"/>
</dbReference>
<protein>
    <submittedName>
        <fullName evidence="4">Uncharacterized protein</fullName>
    </submittedName>
</protein>
<dbReference type="SUPFAM" id="SSF52980">
    <property type="entry name" value="Restriction endonuclease-like"/>
    <property type="match status" value="1"/>
</dbReference>
<sequence length="301" mass="34928">MGYLEVVAKETNPRIALSQKYFNVIVRQFFGESFEPILKEDEQTQTVEQSVMGLFRPYVGLYRSELCRQFKVSIPEKNPKAVNSTLARKMLRLNTDIQNSAEFQKANIAVKVLTVKSDNVGSVNTHHQRTKGSLKIQNYFDFGKILNETWEESDLRTYLFDTKFLLVLFEDTGDDQIFKGAKFWQVPLEDLDGPIKYVWERTRHILREGVTLSYIPYNNANGYRILNNLPAASDHNVLHVRPDAKKSSYKVGDVNSLPLPAPVKWKNRPKHLINELSNNWMTKQAFWLNPDYMYQQVADLM</sequence>
<dbReference type="EMBL" id="JQAX01000002">
    <property type="protein sequence ID" value="KRN32391.1"/>
    <property type="molecule type" value="Genomic_DNA"/>
</dbReference>
<evidence type="ECO:0000256" key="2">
    <source>
        <dbReference type="ARBA" id="ARBA00022759"/>
    </source>
</evidence>
<evidence type="ECO:0000256" key="1">
    <source>
        <dbReference type="ARBA" id="ARBA00022722"/>
    </source>
</evidence>
<gene>
    <name evidence="4" type="ORF">IV68_GL000742</name>
</gene>
<evidence type="ECO:0000313" key="4">
    <source>
        <dbReference type="EMBL" id="KRN32391.1"/>
    </source>
</evidence>
<keyword evidence="5" id="KW-1185">Reference proteome</keyword>
<dbReference type="InParanoid" id="A0A0R2G4J6"/>